<keyword evidence="1" id="KW-1133">Transmembrane helix</keyword>
<organism evidence="2 3">
    <name type="scientific">Phtheirospermum japonicum</name>
    <dbReference type="NCBI Taxonomy" id="374723"/>
    <lineage>
        <taxon>Eukaryota</taxon>
        <taxon>Viridiplantae</taxon>
        <taxon>Streptophyta</taxon>
        <taxon>Embryophyta</taxon>
        <taxon>Tracheophyta</taxon>
        <taxon>Spermatophyta</taxon>
        <taxon>Magnoliopsida</taxon>
        <taxon>eudicotyledons</taxon>
        <taxon>Gunneridae</taxon>
        <taxon>Pentapetalae</taxon>
        <taxon>asterids</taxon>
        <taxon>lamiids</taxon>
        <taxon>Lamiales</taxon>
        <taxon>Orobanchaceae</taxon>
        <taxon>Orobanchaceae incertae sedis</taxon>
        <taxon>Phtheirospermum</taxon>
    </lineage>
</organism>
<reference evidence="2" key="1">
    <citation type="submission" date="2020-07" db="EMBL/GenBank/DDBJ databases">
        <title>Ethylene signaling mediates host invasion by parasitic plants.</title>
        <authorList>
            <person name="Yoshida S."/>
        </authorList>
    </citation>
    <scope>NUCLEOTIDE SEQUENCE</scope>
    <source>
        <strain evidence="2">Okayama</strain>
    </source>
</reference>
<dbReference type="Pfam" id="PF03350">
    <property type="entry name" value="UPF0114"/>
    <property type="match status" value="1"/>
</dbReference>
<feature type="transmembrane region" description="Helical" evidence="1">
    <location>
        <begin position="199"/>
        <end position="216"/>
    </location>
</feature>
<dbReference type="OrthoDB" id="2020089at2759"/>
<dbReference type="PANTHER" id="PTHR31721:SF4">
    <property type="entry name" value="OS06G0710300 PROTEIN"/>
    <property type="match status" value="1"/>
</dbReference>
<evidence type="ECO:0000313" key="2">
    <source>
        <dbReference type="EMBL" id="GFP81539.1"/>
    </source>
</evidence>
<gene>
    <name evidence="2" type="ORF">PHJA_000297200</name>
</gene>
<name>A0A830B8E9_9LAMI</name>
<dbReference type="PANTHER" id="PTHR31721">
    <property type="entry name" value="OS06G0710300 PROTEIN"/>
    <property type="match status" value="1"/>
</dbReference>
<protein>
    <submittedName>
        <fullName evidence="2">Uncharacterized protein</fullName>
    </submittedName>
</protein>
<keyword evidence="1" id="KW-0812">Transmembrane</keyword>
<dbReference type="EMBL" id="BMAC01000031">
    <property type="protein sequence ID" value="GFP81539.1"/>
    <property type="molecule type" value="Genomic_DNA"/>
</dbReference>
<feature type="transmembrane region" description="Helical" evidence="1">
    <location>
        <begin position="91"/>
        <end position="119"/>
    </location>
</feature>
<accession>A0A830B8E9</accession>
<comment type="caution">
    <text evidence="2">The sequence shown here is derived from an EMBL/GenBank/DDBJ whole genome shotgun (WGS) entry which is preliminary data.</text>
</comment>
<keyword evidence="1" id="KW-0472">Membrane</keyword>
<evidence type="ECO:0000256" key="1">
    <source>
        <dbReference type="SAM" id="Phobius"/>
    </source>
</evidence>
<proteinExistence type="predicted"/>
<feature type="transmembrane region" description="Helical" evidence="1">
    <location>
        <begin position="228"/>
        <end position="248"/>
    </location>
</feature>
<sequence>MNPAKALSRAPTTPFCNKTRNLGLNNIIWAVQFHPKFPNFSSTHDRLRINPTSVTAVASNVSSAGLSHNPNEDKMEKLEVNIEKVIYGCRFFAILAVWGSLVGSFLCFVKGCVYIVSSFQDYFLDRGKVISSLVEATDVYLLGTVMLVFGMGLYELFISNLDKAKSMSDGQITYRSNLFGLFALKERPRWLEIKTVNELKTKLGHVIVMLLLIGLFDKSKKAVIQTPFDLLCFSASVLLSSGCLFLLSKLNDLHITKMISLIPFPVILSGRGARNGQNRFSERMKLDSQRWNAVIIMARTIGQGGLTMVIEAVGVICRGDIS</sequence>
<feature type="transmembrane region" description="Helical" evidence="1">
    <location>
        <begin position="139"/>
        <end position="158"/>
    </location>
</feature>
<keyword evidence="3" id="KW-1185">Reference proteome</keyword>
<evidence type="ECO:0000313" key="3">
    <source>
        <dbReference type="Proteomes" id="UP000653305"/>
    </source>
</evidence>
<dbReference type="Proteomes" id="UP000653305">
    <property type="component" value="Unassembled WGS sequence"/>
</dbReference>
<dbReference type="InterPro" id="IPR005134">
    <property type="entry name" value="UPF0114"/>
</dbReference>
<dbReference type="AlphaFoldDB" id="A0A830B8E9"/>